<dbReference type="SUPFAM" id="SSF143422">
    <property type="entry name" value="Transposase IS200-like"/>
    <property type="match status" value="1"/>
</dbReference>
<dbReference type="STRING" id="1817822.A2826_00265"/>
<dbReference type="SMART" id="SM01321">
    <property type="entry name" value="Y1_Tnp"/>
    <property type="match status" value="1"/>
</dbReference>
<dbReference type="Proteomes" id="UP000177912">
    <property type="component" value="Unassembled WGS sequence"/>
</dbReference>
<dbReference type="Pfam" id="PF01797">
    <property type="entry name" value="Y1_Tnp"/>
    <property type="match status" value="1"/>
</dbReference>
<gene>
    <name evidence="2" type="ORF">A2826_00265</name>
</gene>
<sequence>MRGLKNIRHREYNYKANGYYFVTIVSRHRRNLFAGKKGLIEAELKDLIKKTKGLEVDYYAVMDNHIHLIFVLSDCELALGETVRRLKAKISHKLGIGAWQPNYYEHVIRSERALEKIREYIINNPLAEILKFEKFYKSPADKSAGYREDRMKVP</sequence>
<reference evidence="2 3" key="1">
    <citation type="journal article" date="2016" name="Nat. Commun.">
        <title>Thousands of microbial genomes shed light on interconnected biogeochemical processes in an aquifer system.</title>
        <authorList>
            <person name="Anantharaman K."/>
            <person name="Brown C.T."/>
            <person name="Hug L.A."/>
            <person name="Sharon I."/>
            <person name="Castelle C.J."/>
            <person name="Probst A.J."/>
            <person name="Thomas B.C."/>
            <person name="Singh A."/>
            <person name="Wilkins M.J."/>
            <person name="Karaoz U."/>
            <person name="Brodie E.L."/>
            <person name="Williams K.H."/>
            <person name="Hubbard S.S."/>
            <person name="Banfield J.F."/>
        </authorList>
    </citation>
    <scope>NUCLEOTIDE SEQUENCE [LARGE SCALE GENOMIC DNA]</scope>
</reference>
<dbReference type="EMBL" id="MFEI01000015">
    <property type="protein sequence ID" value="OGE80946.1"/>
    <property type="molecule type" value="Genomic_DNA"/>
</dbReference>
<dbReference type="Gene3D" id="3.30.70.1290">
    <property type="entry name" value="Transposase IS200-like"/>
    <property type="match status" value="1"/>
</dbReference>
<name>A0A1F5NTF6_9BACT</name>
<dbReference type="InterPro" id="IPR002686">
    <property type="entry name" value="Transposase_17"/>
</dbReference>
<dbReference type="GO" id="GO:0006313">
    <property type="term" value="P:DNA transposition"/>
    <property type="evidence" value="ECO:0007669"/>
    <property type="project" value="InterPro"/>
</dbReference>
<organism evidence="2 3">
    <name type="scientific">Candidatus Doudnabacteria bacterium RIFCSPHIGHO2_01_FULL_43_23</name>
    <dbReference type="NCBI Taxonomy" id="1817822"/>
    <lineage>
        <taxon>Bacteria</taxon>
        <taxon>Candidatus Doudnaibacteriota</taxon>
    </lineage>
</organism>
<evidence type="ECO:0000313" key="2">
    <source>
        <dbReference type="EMBL" id="OGE80946.1"/>
    </source>
</evidence>
<comment type="caution">
    <text evidence="2">The sequence shown here is derived from an EMBL/GenBank/DDBJ whole genome shotgun (WGS) entry which is preliminary data.</text>
</comment>
<evidence type="ECO:0000259" key="1">
    <source>
        <dbReference type="SMART" id="SM01321"/>
    </source>
</evidence>
<dbReference type="GO" id="GO:0043565">
    <property type="term" value="F:sequence-specific DNA binding"/>
    <property type="evidence" value="ECO:0007669"/>
    <property type="project" value="TreeGrafter"/>
</dbReference>
<dbReference type="PANTHER" id="PTHR36966">
    <property type="entry name" value="REP-ASSOCIATED TYROSINE TRANSPOSASE"/>
    <property type="match status" value="1"/>
</dbReference>
<proteinExistence type="predicted"/>
<evidence type="ECO:0000313" key="3">
    <source>
        <dbReference type="Proteomes" id="UP000177912"/>
    </source>
</evidence>
<dbReference type="InterPro" id="IPR036515">
    <property type="entry name" value="Transposase_17_sf"/>
</dbReference>
<dbReference type="AlphaFoldDB" id="A0A1F5NTF6"/>
<dbReference type="PANTHER" id="PTHR36966:SF1">
    <property type="entry name" value="REP-ASSOCIATED TYROSINE TRANSPOSASE"/>
    <property type="match status" value="1"/>
</dbReference>
<dbReference type="InterPro" id="IPR052715">
    <property type="entry name" value="RAYT_transposase"/>
</dbReference>
<accession>A0A1F5NTF6</accession>
<dbReference type="GO" id="GO:0004803">
    <property type="term" value="F:transposase activity"/>
    <property type="evidence" value="ECO:0007669"/>
    <property type="project" value="InterPro"/>
</dbReference>
<feature type="domain" description="Transposase IS200-like" evidence="1">
    <location>
        <begin position="15"/>
        <end position="124"/>
    </location>
</feature>
<protein>
    <recommendedName>
        <fullName evidence="1">Transposase IS200-like domain-containing protein</fullName>
    </recommendedName>
</protein>